<dbReference type="EC" id="3.5.4.16" evidence="2"/>
<dbReference type="GO" id="GO:0046654">
    <property type="term" value="P:tetrahydrofolate biosynthetic process"/>
    <property type="evidence" value="ECO:0007669"/>
    <property type="project" value="UniProtKB-UniRule"/>
</dbReference>
<accession>A0A562WUZ6</accession>
<gene>
    <name evidence="2" type="primary">folE2</name>
    <name evidence="4" type="ORF">JN12_00173</name>
</gene>
<comment type="pathway">
    <text evidence="2">Cofactor biosynthesis; 7,8-dihydroneopterin triphosphate biosynthesis; 7,8-dihydroneopterin triphosphate from GTP: step 1/1.</text>
</comment>
<dbReference type="Pfam" id="PF02649">
    <property type="entry name" value="GCHY-1"/>
    <property type="match status" value="1"/>
</dbReference>
<comment type="caution">
    <text evidence="4">The sequence shown here is derived from an EMBL/GenBank/DDBJ whole genome shotgun (WGS) entry which is preliminary data.</text>
</comment>
<keyword evidence="1 2" id="KW-0378">Hydrolase</keyword>
<comment type="similarity">
    <text evidence="2">Belongs to the GTP cyclohydrolase IV family.</text>
</comment>
<feature type="region of interest" description="Disordered" evidence="3">
    <location>
        <begin position="1"/>
        <end position="32"/>
    </location>
</feature>
<organism evidence="4 5">
    <name type="scientific">Geobacter argillaceus</name>
    <dbReference type="NCBI Taxonomy" id="345631"/>
    <lineage>
        <taxon>Bacteria</taxon>
        <taxon>Pseudomonadati</taxon>
        <taxon>Thermodesulfobacteriota</taxon>
        <taxon>Desulfuromonadia</taxon>
        <taxon>Geobacterales</taxon>
        <taxon>Geobacteraceae</taxon>
        <taxon>Geobacter</taxon>
    </lineage>
</organism>
<dbReference type="Gene3D" id="3.10.270.10">
    <property type="entry name" value="Urate Oxidase"/>
    <property type="match status" value="1"/>
</dbReference>
<evidence type="ECO:0000256" key="1">
    <source>
        <dbReference type="ARBA" id="ARBA00022801"/>
    </source>
</evidence>
<dbReference type="HAMAP" id="MF_01527_B">
    <property type="entry name" value="GTP_cyclohydrol_B"/>
    <property type="match status" value="1"/>
</dbReference>
<dbReference type="PANTHER" id="PTHR36445:SF1">
    <property type="entry name" value="GTP CYCLOHYDROLASE MPTA"/>
    <property type="match status" value="1"/>
</dbReference>
<name>A0A562WUZ6_9BACT</name>
<evidence type="ECO:0000256" key="2">
    <source>
        <dbReference type="HAMAP-Rule" id="MF_01527"/>
    </source>
</evidence>
<comment type="catalytic activity">
    <reaction evidence="2">
        <text>GTP + H2O = 7,8-dihydroneopterin 3'-triphosphate + formate + H(+)</text>
        <dbReference type="Rhea" id="RHEA:17473"/>
        <dbReference type="ChEBI" id="CHEBI:15377"/>
        <dbReference type="ChEBI" id="CHEBI:15378"/>
        <dbReference type="ChEBI" id="CHEBI:15740"/>
        <dbReference type="ChEBI" id="CHEBI:37565"/>
        <dbReference type="ChEBI" id="CHEBI:58462"/>
        <dbReference type="EC" id="3.5.4.16"/>
    </reaction>
</comment>
<evidence type="ECO:0000256" key="3">
    <source>
        <dbReference type="SAM" id="MobiDB-lite"/>
    </source>
</evidence>
<feature type="compositionally biased region" description="Polar residues" evidence="3">
    <location>
        <begin position="1"/>
        <end position="20"/>
    </location>
</feature>
<protein>
    <recommendedName>
        <fullName evidence="2">GTP cyclohydrolase FolE2</fullName>
        <ecNumber evidence="2">3.5.4.16</ecNumber>
    </recommendedName>
</protein>
<dbReference type="GO" id="GO:0003934">
    <property type="term" value="F:GTP cyclohydrolase I activity"/>
    <property type="evidence" value="ECO:0007669"/>
    <property type="project" value="UniProtKB-UniRule"/>
</dbReference>
<dbReference type="EMBL" id="VLLN01000001">
    <property type="protein sequence ID" value="TWJ33499.1"/>
    <property type="molecule type" value="Genomic_DNA"/>
</dbReference>
<dbReference type="InterPro" id="IPR003801">
    <property type="entry name" value="GTP_cyclohydrolase_FolE2/MptA"/>
</dbReference>
<sequence>MNQKKGSDSQSPVPDTQSRQPLHDVQQLHDPRNIPINKVGVKDISYPVVVMDKNRKFQQTVARINMYVDLPHHFKGTHMSRFVELLNAHREEIALDKLETILGEMKKKLGASSAHLEMEFPYFIEKRAPVSKAKGLMEYTCEFNASLAESFDFVLGIRIPVTSLCPCSKELSQYGAHNQRSIITIRVRYREFVWIEDLVAQVEECGSSPVYSLLKRVDEKFVTERAYENPKFVEDIVREVTQRLLAMDNITWFSVEAENFESIHKHSAYAAIERDKRRSEVRG</sequence>
<keyword evidence="5" id="KW-1185">Reference proteome</keyword>
<dbReference type="InterPro" id="IPR022838">
    <property type="entry name" value="GTP_cyclohydrolase_FolE2"/>
</dbReference>
<dbReference type="Proteomes" id="UP000319449">
    <property type="component" value="Unassembled WGS sequence"/>
</dbReference>
<dbReference type="NCBIfam" id="NF010200">
    <property type="entry name" value="PRK13674.1-1"/>
    <property type="match status" value="1"/>
</dbReference>
<dbReference type="UniPathway" id="UPA00848">
    <property type="reaction ID" value="UER00151"/>
</dbReference>
<dbReference type="PANTHER" id="PTHR36445">
    <property type="entry name" value="GTP CYCLOHYDROLASE MPTA"/>
    <property type="match status" value="1"/>
</dbReference>
<proteinExistence type="inferred from homology"/>
<reference evidence="4 5" key="1">
    <citation type="submission" date="2019-07" db="EMBL/GenBank/DDBJ databases">
        <title>Genomic Encyclopedia of Archaeal and Bacterial Type Strains, Phase II (KMG-II): from individual species to whole genera.</title>
        <authorList>
            <person name="Goeker M."/>
        </authorList>
    </citation>
    <scope>NUCLEOTIDE SEQUENCE [LARGE SCALE GENOMIC DNA]</scope>
    <source>
        <strain evidence="4 5">ATCC BAA-1139</strain>
    </source>
</reference>
<feature type="site" description="May be catalytically important" evidence="2">
    <location>
        <position position="165"/>
    </location>
</feature>
<evidence type="ECO:0000313" key="4">
    <source>
        <dbReference type="EMBL" id="TWJ33499.1"/>
    </source>
</evidence>
<evidence type="ECO:0000313" key="5">
    <source>
        <dbReference type="Proteomes" id="UP000319449"/>
    </source>
</evidence>
<comment type="function">
    <text evidence="2">Converts GTP to 7,8-dihydroneopterin triphosphate.</text>
</comment>
<dbReference type="AlphaFoldDB" id="A0A562WUZ6"/>